<evidence type="ECO:0000313" key="4">
    <source>
        <dbReference type="Proteomes" id="UP000825388"/>
    </source>
</evidence>
<name>A0AAW4RTM2_XANCI</name>
<dbReference type="SUPFAM" id="SSF109709">
    <property type="entry name" value="KorB DNA-binding domain-like"/>
    <property type="match status" value="1"/>
</dbReference>
<evidence type="ECO:0000256" key="1">
    <source>
        <dbReference type="SAM" id="MobiDB-lite"/>
    </source>
</evidence>
<feature type="region of interest" description="Disordered" evidence="1">
    <location>
        <begin position="1"/>
        <end position="23"/>
    </location>
</feature>
<reference evidence="3" key="1">
    <citation type="submission" date="2015-12" db="EMBL/GenBank/DDBJ databases">
        <authorList>
            <person name="Bansal K."/>
            <person name="Midha S."/>
            <person name="Patil P.B."/>
        </authorList>
    </citation>
    <scope>NUCLEOTIDE SEQUENCE</scope>
    <source>
        <strain evidence="3">LMG867</strain>
    </source>
</reference>
<dbReference type="Pfam" id="PF17762">
    <property type="entry name" value="HTH_ParB"/>
    <property type="match status" value="1"/>
</dbReference>
<dbReference type="AlphaFoldDB" id="A0AAW4RTM2"/>
<dbReference type="Proteomes" id="UP000825388">
    <property type="component" value="Unassembled WGS sequence"/>
</dbReference>
<evidence type="ECO:0000259" key="2">
    <source>
        <dbReference type="Pfam" id="PF17762"/>
    </source>
</evidence>
<proteinExistence type="predicted"/>
<dbReference type="InterPro" id="IPR041468">
    <property type="entry name" value="HTH_ParB/Spo0J"/>
</dbReference>
<gene>
    <name evidence="3" type="ORF">Xseb_16375</name>
</gene>
<dbReference type="Gene3D" id="1.10.10.2830">
    <property type="match status" value="1"/>
</dbReference>
<evidence type="ECO:0000313" key="3">
    <source>
        <dbReference type="EMBL" id="MBZ3925553.1"/>
    </source>
</evidence>
<accession>A0AAW4RTM2</accession>
<feature type="domain" description="ParB/Spo0J HTH" evidence="2">
    <location>
        <begin position="114"/>
        <end position="170"/>
    </location>
</feature>
<organism evidence="3 4">
    <name type="scientific">Xanthomonas citri pv. sesbaniae</name>
    <dbReference type="NCBI Taxonomy" id="473425"/>
    <lineage>
        <taxon>Bacteria</taxon>
        <taxon>Pseudomonadati</taxon>
        <taxon>Pseudomonadota</taxon>
        <taxon>Gammaproteobacteria</taxon>
        <taxon>Lysobacterales</taxon>
        <taxon>Lysobacteraceae</taxon>
        <taxon>Xanthomonas</taxon>
    </lineage>
</organism>
<dbReference type="EMBL" id="LOKL01000131">
    <property type="protein sequence ID" value="MBZ3925553.1"/>
    <property type="molecule type" value="Genomic_DNA"/>
</dbReference>
<sequence>MARKIRAAQLTEHRPTRTAYPAGAPRLLATEGGARYRLLAGPAPHPDEGPCEGWLLTDVDAVAAAETLGSVMPTELSTLDKMRLAIALSGEVKATALCRLLGESNHPEVWRWTALRHTAPELRQAVLTGTLSRGHVRPLLSMSQDKQADWTKRAVRGRWSVRMLATMVDREGAEKAPQPPPPADTLRLQEQLGLRLGAPVRLDWPDQASARALVIGYSDMETLKGVFQELARGPEGSIDPGRALRYLRIEVADADELESLTGHLLTE</sequence>
<protein>
    <recommendedName>
        <fullName evidence="2">ParB/Spo0J HTH domain-containing protein</fullName>
    </recommendedName>
</protein>
<comment type="caution">
    <text evidence="3">The sequence shown here is derived from an EMBL/GenBank/DDBJ whole genome shotgun (WGS) entry which is preliminary data.</text>
</comment>